<accession>A0A3B0N2Y0</accession>
<reference evidence="2" key="1">
    <citation type="submission" date="2018-07" db="EMBL/GenBank/DDBJ databases">
        <authorList>
            <person name="Quirk P.G."/>
            <person name="Krulwich T.A."/>
        </authorList>
    </citation>
    <scope>NUCLEOTIDE SEQUENCE</scope>
    <source>
        <strain evidence="2">Anand</strain>
    </source>
</reference>
<evidence type="ECO:0000313" key="2">
    <source>
        <dbReference type="EMBL" id="SVP91959.1"/>
    </source>
</evidence>
<dbReference type="EMBL" id="UIVS01000002">
    <property type="protein sequence ID" value="SVP91959.1"/>
    <property type="molecule type" value="Genomic_DNA"/>
</dbReference>
<sequence>MANIASKGYYITGINNVNVRLYPQVLGIYKIHEHNLCNALRDFGLIIKSDSRRILLNYSYDFLRFLHLMRPSEVCMIAHGYSLLKLDDRNWWNSFTSISSQSLYDIDGKEIAGLLYSLSRIYSQKTNLIERLIDESKSWINLASPISLSLLVKVVTHFKCGSEIMKMLNLRSLQLIDELMIVDIVFFLTSNVESKTHDINFFRQMCLRIIELIDQVELHQLRAIAASISMGGFKSHIMFNVLTIRLSQIATSKNLTESDVISILLAFTTQKFLAHNDLGIDSKTYKKFLKENPTSTTEIFKFPLPEFGPVMADSLYRNKDRITSNGMPIVFRAISILGIPIEDDFFNQLVTRTCNYIDQDLYKGLKLSNLVVTFVKFKRDNSDFWKSIHGTLTRQNDLQLTGDLISKMINTISTIERGSLSDSKYLDMVRSTLIKNCESYACSMSAKSLLALTRHFSLSNQTEMLCSDEFMDAIINKINDFSLSDLTRILKSYTSLDKSNLNQAKIDIMASKFEERINMEKGFNNLELNNLIQILRSKPENCP</sequence>
<protein>
    <submittedName>
        <fullName evidence="2">Uncharacterized protein</fullName>
    </submittedName>
</protein>
<dbReference type="EMBL" id="UIVT01000002">
    <property type="protein sequence ID" value="SVP91702.1"/>
    <property type="molecule type" value="Genomic_DNA"/>
</dbReference>
<dbReference type="AlphaFoldDB" id="A0A3B0N2Y0"/>
<name>A0A3B0N2Y0_THEAN</name>
<gene>
    <name evidence="1" type="ORF">TAT_000188600</name>
    <name evidence="2" type="ORF">TAV_000188800</name>
</gene>
<proteinExistence type="predicted"/>
<organism evidence="2">
    <name type="scientific">Theileria annulata</name>
    <dbReference type="NCBI Taxonomy" id="5874"/>
    <lineage>
        <taxon>Eukaryota</taxon>
        <taxon>Sar</taxon>
        <taxon>Alveolata</taxon>
        <taxon>Apicomplexa</taxon>
        <taxon>Aconoidasida</taxon>
        <taxon>Piroplasmida</taxon>
        <taxon>Theileriidae</taxon>
        <taxon>Theileria</taxon>
    </lineage>
</organism>
<dbReference type="VEuPathDB" id="PiroplasmaDB:TA12380"/>
<evidence type="ECO:0000313" key="1">
    <source>
        <dbReference type="EMBL" id="SVP91702.1"/>
    </source>
</evidence>